<evidence type="ECO:0000256" key="5">
    <source>
        <dbReference type="ARBA" id="ARBA00022824"/>
    </source>
</evidence>
<dbReference type="InterPro" id="IPR007484">
    <property type="entry name" value="Peptidase_M28"/>
</dbReference>
<protein>
    <recommendedName>
        <fullName evidence="9">BOS complex subunit NCLN</fullName>
    </recommendedName>
</protein>
<feature type="chain" id="PRO_5033022371" description="BOS complex subunit NCLN" evidence="11">
    <location>
        <begin position="24"/>
        <end position="549"/>
    </location>
</feature>
<organism evidence="13 14">
    <name type="scientific">Leishmania orientalis</name>
    <dbReference type="NCBI Taxonomy" id="2249476"/>
    <lineage>
        <taxon>Eukaryota</taxon>
        <taxon>Discoba</taxon>
        <taxon>Euglenozoa</taxon>
        <taxon>Kinetoplastea</taxon>
        <taxon>Metakinetoplastina</taxon>
        <taxon>Trypanosomatida</taxon>
        <taxon>Trypanosomatidae</taxon>
        <taxon>Leishmaniinae</taxon>
        <taxon>Leishmania</taxon>
    </lineage>
</organism>
<keyword evidence="14" id="KW-1185">Reference proteome</keyword>
<dbReference type="PANTHER" id="PTHR31826">
    <property type="entry name" value="NICALIN"/>
    <property type="match status" value="1"/>
</dbReference>
<dbReference type="SUPFAM" id="SSF53187">
    <property type="entry name" value="Zn-dependent exopeptidases"/>
    <property type="match status" value="1"/>
</dbReference>
<dbReference type="RefSeq" id="XP_067062363.1">
    <property type="nucleotide sequence ID" value="XM_067207060.1"/>
</dbReference>
<dbReference type="AlphaFoldDB" id="A0A836H215"/>
<comment type="subcellular location">
    <subcellularLocation>
        <location evidence="1">Endoplasmic reticulum membrane</location>
        <topology evidence="1">Single-pass membrane protein</topology>
    </subcellularLocation>
</comment>
<keyword evidence="3 10" id="KW-0812">Transmembrane</keyword>
<gene>
    <name evidence="13" type="ORF">LSCM4_05087</name>
</gene>
<dbReference type="SMR" id="A0A836H215"/>
<evidence type="ECO:0000256" key="6">
    <source>
        <dbReference type="ARBA" id="ARBA00022989"/>
    </source>
</evidence>
<evidence type="ECO:0000256" key="3">
    <source>
        <dbReference type="ARBA" id="ARBA00022692"/>
    </source>
</evidence>
<evidence type="ECO:0000259" key="12">
    <source>
        <dbReference type="Pfam" id="PF04389"/>
    </source>
</evidence>
<evidence type="ECO:0000256" key="8">
    <source>
        <dbReference type="ARBA" id="ARBA00023180"/>
    </source>
</evidence>
<reference evidence="14" key="2">
    <citation type="journal article" date="2021" name="Sci. Data">
        <title>Chromosome-scale genome sequencing, assembly and annotation of six genomes from subfamily Leishmaniinae.</title>
        <authorList>
            <person name="Almutairi H."/>
            <person name="Urbaniak M.D."/>
            <person name="Bates M.D."/>
            <person name="Jariyapan N."/>
            <person name="Kwakye-Nuako G."/>
            <person name="Thomaz Soccol V."/>
            <person name="Al-Salem W.S."/>
            <person name="Dillon R.J."/>
            <person name="Bates P.A."/>
            <person name="Gatherer D."/>
        </authorList>
    </citation>
    <scope>NUCLEOTIDE SEQUENCE [LARGE SCALE GENOMIC DNA]</scope>
</reference>
<dbReference type="GO" id="GO:0005789">
    <property type="term" value="C:endoplasmic reticulum membrane"/>
    <property type="evidence" value="ECO:0007669"/>
    <property type="project" value="UniProtKB-SubCell"/>
</dbReference>
<evidence type="ECO:0000256" key="4">
    <source>
        <dbReference type="ARBA" id="ARBA00022729"/>
    </source>
</evidence>
<accession>A0A836H215</accession>
<reference evidence="14" key="1">
    <citation type="journal article" date="2021" name="Microbiol. Resour. Announc.">
        <title>LGAAP: Leishmaniinae Genome Assembly and Annotation Pipeline.</title>
        <authorList>
            <person name="Almutairi H."/>
            <person name="Urbaniak M.D."/>
            <person name="Bates M.D."/>
            <person name="Jariyapan N."/>
            <person name="Kwakye-Nuako G."/>
            <person name="Thomaz-Soccol V."/>
            <person name="Al-Salem W.S."/>
            <person name="Dillon R.J."/>
            <person name="Bates P.A."/>
            <person name="Gatherer D."/>
        </authorList>
    </citation>
    <scope>NUCLEOTIDE SEQUENCE [LARGE SCALE GENOMIC DNA]</scope>
</reference>
<dbReference type="GO" id="GO:0009966">
    <property type="term" value="P:regulation of signal transduction"/>
    <property type="evidence" value="ECO:0007669"/>
    <property type="project" value="InterPro"/>
</dbReference>
<proteinExistence type="inferred from homology"/>
<name>A0A836H215_9TRYP</name>
<evidence type="ECO:0000256" key="7">
    <source>
        <dbReference type="ARBA" id="ARBA00023136"/>
    </source>
</evidence>
<keyword evidence="7 10" id="KW-0472">Membrane</keyword>
<comment type="similarity">
    <text evidence="2">Belongs to the nicastrin family.</text>
</comment>
<evidence type="ECO:0000256" key="1">
    <source>
        <dbReference type="ARBA" id="ARBA00004389"/>
    </source>
</evidence>
<evidence type="ECO:0000256" key="10">
    <source>
        <dbReference type="SAM" id="Phobius"/>
    </source>
</evidence>
<evidence type="ECO:0000256" key="9">
    <source>
        <dbReference type="ARBA" id="ARBA00034873"/>
    </source>
</evidence>
<keyword evidence="6 10" id="KW-1133">Transmembrane helix</keyword>
<keyword evidence="8" id="KW-0325">Glycoprotein</keyword>
<keyword evidence="5" id="KW-0256">Endoplasmic reticulum</keyword>
<evidence type="ECO:0000256" key="11">
    <source>
        <dbReference type="SAM" id="SignalP"/>
    </source>
</evidence>
<dbReference type="Gene3D" id="3.40.630.10">
    <property type="entry name" value="Zn peptidases"/>
    <property type="match status" value="1"/>
</dbReference>
<sequence>MLCRIVAAALLLSIVCLAHVAQAGPVLEVGVHHAIAFKRQLGNEDELFLGSRAVLLRGEMVQYTDGASASYRGRTVYVQCHEHLSKSALQQLAASELSSSARGLIVELCDGDTTNEDMLSLFFGTTATAVPVYFLPHGAASQELSRLLSVAAQHSLTERVVLSVAKTLQLSELVPNWTLPSATIESRYALKPKHARKKAASAVAAHQVLVTAHFDSLGVSPASRTSGGASGAVAAMELWRRLTSTPYARQESVAPYGVTVLLGSTSRFNYAGTSTWISQHTDEELDQFRFVLCLDELLPLRETTKGEPVLYLHVQDTHLKRPHGQQVVEQVEAAARALGILIKVVPAKTNYQHYDLRFEHEVFASRQMTAMTLSSHRTHHIDQVFRDRRRPLATAADAAVLAKYADLVEAIVRIVAGAASSAEEATTLWPGAASYIQGMLQYASESHRSPVAHNGAGLRQYAATVEHHMRAQAAAAQRRGFTLASSVAAYHRLRTPGVTLFGPYEETMQVFAAKSYLFEGAAAAAALVALLAFLYVEVGLMAALSLFSD</sequence>
<feature type="transmembrane region" description="Helical" evidence="10">
    <location>
        <begin position="521"/>
        <end position="547"/>
    </location>
</feature>
<evidence type="ECO:0000313" key="13">
    <source>
        <dbReference type="EMBL" id="KAG5476130.1"/>
    </source>
</evidence>
<dbReference type="Proteomes" id="UP000674143">
    <property type="component" value="Unassembled WGS sequence"/>
</dbReference>
<dbReference type="EMBL" id="JAFHLR010000026">
    <property type="protein sequence ID" value="KAG5476130.1"/>
    <property type="molecule type" value="Genomic_DNA"/>
</dbReference>
<dbReference type="KEGG" id="loi:92360994"/>
<keyword evidence="4 11" id="KW-0732">Signal</keyword>
<evidence type="ECO:0000256" key="2">
    <source>
        <dbReference type="ARBA" id="ARBA00007717"/>
    </source>
</evidence>
<dbReference type="Pfam" id="PF04389">
    <property type="entry name" value="Peptidase_M28"/>
    <property type="match status" value="1"/>
</dbReference>
<comment type="caution">
    <text evidence="13">The sequence shown here is derived from an EMBL/GenBank/DDBJ whole genome shotgun (WGS) entry which is preliminary data.</text>
</comment>
<feature type="signal peptide" evidence="11">
    <location>
        <begin position="1"/>
        <end position="23"/>
    </location>
</feature>
<evidence type="ECO:0000313" key="14">
    <source>
        <dbReference type="Proteomes" id="UP000674143"/>
    </source>
</evidence>
<feature type="domain" description="Peptidase M28" evidence="12">
    <location>
        <begin position="205"/>
        <end position="374"/>
    </location>
</feature>
<dbReference type="InterPro" id="IPR016574">
    <property type="entry name" value="Nicalin"/>
</dbReference>
<dbReference type="GeneID" id="92360994"/>